<feature type="transmembrane region" description="Helical" evidence="2">
    <location>
        <begin position="121"/>
        <end position="141"/>
    </location>
</feature>
<sequence>MRVIRLNIIFFFPFQQHPLPFSLTHVTPPSSLRVTSPHFHDPPLQCPFLLIPSSPLSTSVTPFCFSVMMNLVDSLIELMKNMFMLVTKFFSVIKLVCLLGARVLALTNLTFVHLIRTIINVHVQLCFKILAPVISGLSLPVRIVNALQRERFLETRLDEIVGQFEILVWENKELEEQLKVAVKDHNILETVLAEIEDEHDNALIKIELLENELRHAKAENLQLKELKGKSLWDIKAPHDDQSSSSCDDYGVPFETEKGFPSSDLIIHERARLNEEKLQHDFLKTGLKSQSIYEGLTGDEALVEHRIVALRQSLFSASLSLLVGMIVWEAENPCMPLIVALFIVVGMSLNSVIRFFSVIKNKPASDAVTLLSFNWFILGTLTYPTLPTVAHLLAPHIMRLIDRVIYHLSRPA</sequence>
<feature type="coiled-coil region" evidence="1">
    <location>
        <begin position="171"/>
        <end position="229"/>
    </location>
</feature>
<evidence type="ECO:0000256" key="2">
    <source>
        <dbReference type="SAM" id="Phobius"/>
    </source>
</evidence>
<keyword evidence="2" id="KW-0812">Transmembrane</keyword>
<reference evidence="3" key="1">
    <citation type="journal article" date="2023" name="Nat. Commun.">
        <title>Diploid and tetraploid genomes of Acorus and the evolution of monocots.</title>
        <authorList>
            <person name="Ma L."/>
            <person name="Liu K.W."/>
            <person name="Li Z."/>
            <person name="Hsiao Y.Y."/>
            <person name="Qi Y."/>
            <person name="Fu T."/>
            <person name="Tang G.D."/>
            <person name="Zhang D."/>
            <person name="Sun W.H."/>
            <person name="Liu D.K."/>
            <person name="Li Y."/>
            <person name="Chen G.Z."/>
            <person name="Liu X.D."/>
            <person name="Liao X.Y."/>
            <person name="Jiang Y.T."/>
            <person name="Yu X."/>
            <person name="Hao Y."/>
            <person name="Huang J."/>
            <person name="Zhao X.W."/>
            <person name="Ke S."/>
            <person name="Chen Y.Y."/>
            <person name="Wu W.L."/>
            <person name="Hsu J.L."/>
            <person name="Lin Y.F."/>
            <person name="Huang M.D."/>
            <person name="Li C.Y."/>
            <person name="Huang L."/>
            <person name="Wang Z.W."/>
            <person name="Zhao X."/>
            <person name="Zhong W.Y."/>
            <person name="Peng D.H."/>
            <person name="Ahmad S."/>
            <person name="Lan S."/>
            <person name="Zhang J.S."/>
            <person name="Tsai W.C."/>
            <person name="Van de Peer Y."/>
            <person name="Liu Z.J."/>
        </authorList>
    </citation>
    <scope>NUCLEOTIDE SEQUENCE</scope>
    <source>
        <strain evidence="3">CP</strain>
    </source>
</reference>
<evidence type="ECO:0000313" key="3">
    <source>
        <dbReference type="EMBL" id="KAK1321758.1"/>
    </source>
</evidence>
<accession>A0AAV9FBV6</accession>
<dbReference type="EMBL" id="JAUJYO010000003">
    <property type="protein sequence ID" value="KAK1321758.1"/>
    <property type="molecule type" value="Genomic_DNA"/>
</dbReference>
<keyword evidence="4" id="KW-1185">Reference proteome</keyword>
<evidence type="ECO:0000256" key="1">
    <source>
        <dbReference type="SAM" id="Coils"/>
    </source>
</evidence>
<protein>
    <submittedName>
        <fullName evidence="3">Uncharacterized protein</fullName>
    </submittedName>
</protein>
<dbReference type="AlphaFoldDB" id="A0AAV9FBV6"/>
<name>A0AAV9FBV6_ACOCL</name>
<keyword evidence="2" id="KW-0472">Membrane</keyword>
<reference evidence="3" key="2">
    <citation type="submission" date="2023-06" db="EMBL/GenBank/DDBJ databases">
        <authorList>
            <person name="Ma L."/>
            <person name="Liu K.-W."/>
            <person name="Li Z."/>
            <person name="Hsiao Y.-Y."/>
            <person name="Qi Y."/>
            <person name="Fu T."/>
            <person name="Tang G."/>
            <person name="Zhang D."/>
            <person name="Sun W.-H."/>
            <person name="Liu D.-K."/>
            <person name="Li Y."/>
            <person name="Chen G.-Z."/>
            <person name="Liu X.-D."/>
            <person name="Liao X.-Y."/>
            <person name="Jiang Y.-T."/>
            <person name="Yu X."/>
            <person name="Hao Y."/>
            <person name="Huang J."/>
            <person name="Zhao X.-W."/>
            <person name="Ke S."/>
            <person name="Chen Y.-Y."/>
            <person name="Wu W.-L."/>
            <person name="Hsu J.-L."/>
            <person name="Lin Y.-F."/>
            <person name="Huang M.-D."/>
            <person name="Li C.-Y."/>
            <person name="Huang L."/>
            <person name="Wang Z.-W."/>
            <person name="Zhao X."/>
            <person name="Zhong W.-Y."/>
            <person name="Peng D.-H."/>
            <person name="Ahmad S."/>
            <person name="Lan S."/>
            <person name="Zhang J.-S."/>
            <person name="Tsai W.-C."/>
            <person name="Van De Peer Y."/>
            <person name="Liu Z.-J."/>
        </authorList>
    </citation>
    <scope>NUCLEOTIDE SEQUENCE</scope>
    <source>
        <strain evidence="3">CP</strain>
        <tissue evidence="3">Leaves</tissue>
    </source>
</reference>
<dbReference type="Proteomes" id="UP001180020">
    <property type="component" value="Unassembled WGS sequence"/>
</dbReference>
<evidence type="ECO:0000313" key="4">
    <source>
        <dbReference type="Proteomes" id="UP001180020"/>
    </source>
</evidence>
<organism evidence="3 4">
    <name type="scientific">Acorus calamus</name>
    <name type="common">Sweet flag</name>
    <dbReference type="NCBI Taxonomy" id="4465"/>
    <lineage>
        <taxon>Eukaryota</taxon>
        <taxon>Viridiplantae</taxon>
        <taxon>Streptophyta</taxon>
        <taxon>Embryophyta</taxon>
        <taxon>Tracheophyta</taxon>
        <taxon>Spermatophyta</taxon>
        <taxon>Magnoliopsida</taxon>
        <taxon>Liliopsida</taxon>
        <taxon>Acoraceae</taxon>
        <taxon>Acorus</taxon>
    </lineage>
</organism>
<feature type="transmembrane region" description="Helical" evidence="2">
    <location>
        <begin position="89"/>
        <end position="115"/>
    </location>
</feature>
<gene>
    <name evidence="3" type="ORF">QJS10_CPA03g02294</name>
</gene>
<keyword evidence="1" id="KW-0175">Coiled coil</keyword>
<feature type="transmembrane region" description="Helical" evidence="2">
    <location>
        <begin position="367"/>
        <end position="385"/>
    </location>
</feature>
<comment type="caution">
    <text evidence="3">The sequence shown here is derived from an EMBL/GenBank/DDBJ whole genome shotgun (WGS) entry which is preliminary data.</text>
</comment>
<proteinExistence type="predicted"/>
<keyword evidence="2" id="KW-1133">Transmembrane helix</keyword>
<dbReference type="PANTHER" id="PTHR36073:SF1">
    <property type="entry name" value="OS01G0962100 PROTEIN"/>
    <property type="match status" value="1"/>
</dbReference>
<feature type="transmembrane region" description="Helical" evidence="2">
    <location>
        <begin position="335"/>
        <end position="355"/>
    </location>
</feature>
<feature type="transmembrane region" description="Helical" evidence="2">
    <location>
        <begin position="312"/>
        <end position="329"/>
    </location>
</feature>
<dbReference type="PANTHER" id="PTHR36073">
    <property type="match status" value="1"/>
</dbReference>